<evidence type="ECO:0000313" key="1">
    <source>
        <dbReference type="EMBL" id="GIY12061.1"/>
    </source>
</evidence>
<accession>A0AAV4QT39</accession>
<dbReference type="AlphaFoldDB" id="A0AAV4QT39"/>
<evidence type="ECO:0000313" key="2">
    <source>
        <dbReference type="Proteomes" id="UP001054945"/>
    </source>
</evidence>
<comment type="caution">
    <text evidence="1">The sequence shown here is derived from an EMBL/GenBank/DDBJ whole genome shotgun (WGS) entry which is preliminary data.</text>
</comment>
<gene>
    <name evidence="1" type="ORF">CEXT_412161</name>
</gene>
<sequence length="45" mass="4941">RIAVDGSLCVHRFRIYGTLEGLSPVGDFKATFPLCARTHLQALPL</sequence>
<protein>
    <submittedName>
        <fullName evidence="1">Uncharacterized protein</fullName>
    </submittedName>
</protein>
<keyword evidence="2" id="KW-1185">Reference proteome</keyword>
<organism evidence="1 2">
    <name type="scientific">Caerostris extrusa</name>
    <name type="common">Bark spider</name>
    <name type="synonym">Caerostris bankana</name>
    <dbReference type="NCBI Taxonomy" id="172846"/>
    <lineage>
        <taxon>Eukaryota</taxon>
        <taxon>Metazoa</taxon>
        <taxon>Ecdysozoa</taxon>
        <taxon>Arthropoda</taxon>
        <taxon>Chelicerata</taxon>
        <taxon>Arachnida</taxon>
        <taxon>Araneae</taxon>
        <taxon>Araneomorphae</taxon>
        <taxon>Entelegynae</taxon>
        <taxon>Araneoidea</taxon>
        <taxon>Araneidae</taxon>
        <taxon>Caerostris</taxon>
    </lineage>
</organism>
<feature type="non-terminal residue" evidence="1">
    <location>
        <position position="1"/>
    </location>
</feature>
<dbReference type="Proteomes" id="UP001054945">
    <property type="component" value="Unassembled WGS sequence"/>
</dbReference>
<reference evidence="1 2" key="1">
    <citation type="submission" date="2021-06" db="EMBL/GenBank/DDBJ databases">
        <title>Caerostris extrusa draft genome.</title>
        <authorList>
            <person name="Kono N."/>
            <person name="Arakawa K."/>
        </authorList>
    </citation>
    <scope>NUCLEOTIDE SEQUENCE [LARGE SCALE GENOMIC DNA]</scope>
</reference>
<proteinExistence type="predicted"/>
<dbReference type="EMBL" id="BPLR01006735">
    <property type="protein sequence ID" value="GIY12061.1"/>
    <property type="molecule type" value="Genomic_DNA"/>
</dbReference>
<name>A0AAV4QT39_CAEEX</name>